<dbReference type="EMBL" id="CAMAPF010000093">
    <property type="protein sequence ID" value="CAH9097366.1"/>
    <property type="molecule type" value="Genomic_DNA"/>
</dbReference>
<keyword evidence="3" id="KW-1185">Reference proteome</keyword>
<proteinExistence type="predicted"/>
<gene>
    <name evidence="1" type="ORF">CEPIT_LOCUS14032</name>
    <name evidence="2" type="ORF">CEPIT_LOCUS25822</name>
</gene>
<name>A0AAV0DF80_9ASTE</name>
<reference evidence="1" key="1">
    <citation type="submission" date="2022-07" db="EMBL/GenBank/DDBJ databases">
        <authorList>
            <person name="Macas J."/>
            <person name="Novak P."/>
            <person name="Neumann P."/>
        </authorList>
    </citation>
    <scope>NUCLEOTIDE SEQUENCE</scope>
</reference>
<evidence type="ECO:0000313" key="3">
    <source>
        <dbReference type="Proteomes" id="UP001152523"/>
    </source>
</evidence>
<organism evidence="1 3">
    <name type="scientific">Cuscuta epithymum</name>
    <dbReference type="NCBI Taxonomy" id="186058"/>
    <lineage>
        <taxon>Eukaryota</taxon>
        <taxon>Viridiplantae</taxon>
        <taxon>Streptophyta</taxon>
        <taxon>Embryophyta</taxon>
        <taxon>Tracheophyta</taxon>
        <taxon>Spermatophyta</taxon>
        <taxon>Magnoliopsida</taxon>
        <taxon>eudicotyledons</taxon>
        <taxon>Gunneridae</taxon>
        <taxon>Pentapetalae</taxon>
        <taxon>asterids</taxon>
        <taxon>lamiids</taxon>
        <taxon>Solanales</taxon>
        <taxon>Convolvulaceae</taxon>
        <taxon>Cuscuteae</taxon>
        <taxon>Cuscuta</taxon>
        <taxon>Cuscuta subgen. Cuscuta</taxon>
    </lineage>
</organism>
<evidence type="ECO:0000313" key="1">
    <source>
        <dbReference type="EMBL" id="CAH9097366.1"/>
    </source>
</evidence>
<accession>A0AAV0DF80</accession>
<evidence type="ECO:0000313" key="2">
    <source>
        <dbReference type="EMBL" id="CAH9124226.1"/>
    </source>
</evidence>
<dbReference type="Proteomes" id="UP001152523">
    <property type="component" value="Unassembled WGS sequence"/>
</dbReference>
<comment type="caution">
    <text evidence="1">The sequence shown here is derived from an EMBL/GenBank/DDBJ whole genome shotgun (WGS) entry which is preliminary data.</text>
</comment>
<dbReference type="EMBL" id="CAMAPF010000933">
    <property type="protein sequence ID" value="CAH9124226.1"/>
    <property type="molecule type" value="Genomic_DNA"/>
</dbReference>
<protein>
    <submittedName>
        <fullName evidence="1">Uncharacterized protein</fullName>
    </submittedName>
</protein>
<sequence>MVITAPISGQEEDRAESLFCSDGRSWDLDILNDSFEERDVQLIQGMPISLRSMPDRLCWRWESSRLFSVRSCSRALIGEFVGGEWVGGGRLLRSGHLLRSCSGSLRQERRTFYAE</sequence>
<dbReference type="AlphaFoldDB" id="A0AAV0DF80"/>